<accession>A0A6J4GXW6</accession>
<gene>
    <name evidence="6" type="ORF">AVDCRST_MAG20-130</name>
</gene>
<evidence type="ECO:0000256" key="4">
    <source>
        <dbReference type="ARBA" id="ARBA00023033"/>
    </source>
</evidence>
<keyword evidence="2" id="KW-0288">FMN</keyword>
<protein>
    <recommendedName>
        <fullName evidence="5">Luciferase-like domain-containing protein</fullName>
    </recommendedName>
</protein>
<dbReference type="EMBL" id="CADCSY010000005">
    <property type="protein sequence ID" value="CAA9209741.1"/>
    <property type="molecule type" value="Genomic_DNA"/>
</dbReference>
<organism evidence="6">
    <name type="scientific">uncultured Acidimicrobiales bacterium</name>
    <dbReference type="NCBI Taxonomy" id="310071"/>
    <lineage>
        <taxon>Bacteria</taxon>
        <taxon>Bacillati</taxon>
        <taxon>Actinomycetota</taxon>
        <taxon>Acidimicrobiia</taxon>
        <taxon>Acidimicrobiales</taxon>
        <taxon>environmental samples</taxon>
    </lineage>
</organism>
<evidence type="ECO:0000313" key="6">
    <source>
        <dbReference type="EMBL" id="CAA9209741.1"/>
    </source>
</evidence>
<keyword evidence="4" id="KW-0503">Monooxygenase</keyword>
<evidence type="ECO:0000256" key="3">
    <source>
        <dbReference type="ARBA" id="ARBA00023002"/>
    </source>
</evidence>
<dbReference type="SUPFAM" id="SSF51679">
    <property type="entry name" value="Bacterial luciferase-like"/>
    <property type="match status" value="1"/>
</dbReference>
<reference evidence="6" key="1">
    <citation type="submission" date="2020-02" db="EMBL/GenBank/DDBJ databases">
        <authorList>
            <person name="Meier V. D."/>
        </authorList>
    </citation>
    <scope>NUCLEOTIDE SEQUENCE</scope>
    <source>
        <strain evidence="6">AVDCRST_MAG20</strain>
    </source>
</reference>
<dbReference type="Pfam" id="PF00296">
    <property type="entry name" value="Bac_luciferase"/>
    <property type="match status" value="1"/>
</dbReference>
<sequence length="300" mass="32271">MRFSIWPNASKPWTDVLDLARHGEATGWDGVWIADHFMPNGDDVSGPVLEGWTTIAGLAATVPRVRIGCLVSGNTYRHPAVLASMATTADEISGGRIVLGLGAGWQQNEHDAYGIPLFDTKERMARFAEACAVVKSLLTQERTTFHGDHYQLRDAPLEPKGAAGPVPLLVGGGGEKVTLRIAAQHADEWNVWGTPDVLAHKGAVLDRHCADVGRDPAEIERSAQALLFLSDDETWLAKHRDGAAGRASMVGTPAELVDVVGGYVEAGVDELIVPDFTLGSPSRAKDTYDRFLTEVAPSFR</sequence>
<proteinExistence type="predicted"/>
<dbReference type="GO" id="GO:0008726">
    <property type="term" value="F:alkanesulfonate monooxygenase activity"/>
    <property type="evidence" value="ECO:0007669"/>
    <property type="project" value="TreeGrafter"/>
</dbReference>
<evidence type="ECO:0000259" key="5">
    <source>
        <dbReference type="Pfam" id="PF00296"/>
    </source>
</evidence>
<dbReference type="InterPro" id="IPR036661">
    <property type="entry name" value="Luciferase-like_sf"/>
</dbReference>
<dbReference type="PANTHER" id="PTHR42847:SF8">
    <property type="entry name" value="CONSERVED PROTEIN"/>
    <property type="match status" value="1"/>
</dbReference>
<evidence type="ECO:0000256" key="1">
    <source>
        <dbReference type="ARBA" id="ARBA00022630"/>
    </source>
</evidence>
<dbReference type="InterPro" id="IPR011251">
    <property type="entry name" value="Luciferase-like_dom"/>
</dbReference>
<name>A0A6J4GXW6_9ACTN</name>
<keyword evidence="3" id="KW-0560">Oxidoreductase</keyword>
<dbReference type="GO" id="GO:0046306">
    <property type="term" value="P:alkanesulfonate catabolic process"/>
    <property type="evidence" value="ECO:0007669"/>
    <property type="project" value="TreeGrafter"/>
</dbReference>
<dbReference type="NCBIfam" id="TIGR03560">
    <property type="entry name" value="F420_Rv1855c"/>
    <property type="match status" value="1"/>
</dbReference>
<evidence type="ECO:0000256" key="2">
    <source>
        <dbReference type="ARBA" id="ARBA00022643"/>
    </source>
</evidence>
<dbReference type="InterPro" id="IPR050172">
    <property type="entry name" value="SsuD_RutA_monooxygenase"/>
</dbReference>
<feature type="domain" description="Luciferase-like" evidence="5">
    <location>
        <begin position="4"/>
        <end position="233"/>
    </location>
</feature>
<dbReference type="InterPro" id="IPR019952">
    <property type="entry name" value="F420_OxRdatse_Rv1855c_pred"/>
</dbReference>
<dbReference type="AlphaFoldDB" id="A0A6J4GXW6"/>
<dbReference type="Gene3D" id="3.20.20.30">
    <property type="entry name" value="Luciferase-like domain"/>
    <property type="match status" value="1"/>
</dbReference>
<dbReference type="PANTHER" id="PTHR42847">
    <property type="entry name" value="ALKANESULFONATE MONOOXYGENASE"/>
    <property type="match status" value="1"/>
</dbReference>
<keyword evidence="1" id="KW-0285">Flavoprotein</keyword>